<accession>B7IJD9</accession>
<evidence type="ECO:0000313" key="1">
    <source>
        <dbReference type="EMBL" id="ACK96004.1"/>
    </source>
</evidence>
<dbReference type="AlphaFoldDB" id="B7IJD9"/>
<gene>
    <name evidence="1" type="ordered locus">BCG9842_B4300</name>
</gene>
<sequence length="46" mass="5284">MTLRAYSYNYKLKAFYIKTALKGANLMEHHQNRILKKGSIAGALKK</sequence>
<dbReference type="EMBL" id="CP001186">
    <property type="protein sequence ID" value="ACK96004.1"/>
    <property type="molecule type" value="Genomic_DNA"/>
</dbReference>
<name>B7IJD9_BACC2</name>
<reference evidence="1 2" key="1">
    <citation type="submission" date="2008-10" db="EMBL/GenBank/DDBJ databases">
        <title>Genome sequence of Bacillus cereus G9842.</title>
        <authorList>
            <person name="Dodson R.J."/>
            <person name="Durkin A.S."/>
            <person name="Rosovitz M.J."/>
            <person name="Rasko D.A."/>
            <person name="Hoffmaster A."/>
            <person name="Ravel J."/>
            <person name="Sutton G."/>
        </authorList>
    </citation>
    <scope>NUCLEOTIDE SEQUENCE [LARGE SCALE GENOMIC DNA]</scope>
    <source>
        <strain evidence="1 2">G9842</strain>
    </source>
</reference>
<evidence type="ECO:0000313" key="2">
    <source>
        <dbReference type="Proteomes" id="UP000006744"/>
    </source>
</evidence>
<organism evidence="1 2">
    <name type="scientific">Bacillus cereus (strain G9842)</name>
    <dbReference type="NCBI Taxonomy" id="405531"/>
    <lineage>
        <taxon>Bacteria</taxon>
        <taxon>Bacillati</taxon>
        <taxon>Bacillota</taxon>
        <taxon>Bacilli</taxon>
        <taxon>Bacillales</taxon>
        <taxon>Bacillaceae</taxon>
        <taxon>Bacillus</taxon>
        <taxon>Bacillus cereus group</taxon>
    </lineage>
</organism>
<dbReference type="KEGG" id="bcg:BCG9842_B4300"/>
<dbReference type="HOGENOM" id="CLU_3179755_0_0_9"/>
<proteinExistence type="predicted"/>
<dbReference type="Proteomes" id="UP000006744">
    <property type="component" value="Chromosome"/>
</dbReference>
<protein>
    <submittedName>
        <fullName evidence="1">Uncharacterized protein</fullName>
    </submittedName>
</protein>